<dbReference type="InterPro" id="IPR009057">
    <property type="entry name" value="Homeodomain-like_sf"/>
</dbReference>
<dbReference type="NCBIfam" id="TIGR01557">
    <property type="entry name" value="myb_SHAQKYF"/>
    <property type="match status" value="1"/>
</dbReference>
<organism evidence="7 8">
    <name type="scientific">Canna indica</name>
    <name type="common">Indian-shot</name>
    <dbReference type="NCBI Taxonomy" id="4628"/>
    <lineage>
        <taxon>Eukaryota</taxon>
        <taxon>Viridiplantae</taxon>
        <taxon>Streptophyta</taxon>
        <taxon>Embryophyta</taxon>
        <taxon>Tracheophyta</taxon>
        <taxon>Spermatophyta</taxon>
        <taxon>Magnoliopsida</taxon>
        <taxon>Liliopsida</taxon>
        <taxon>Zingiberales</taxon>
        <taxon>Cannaceae</taxon>
        <taxon>Canna</taxon>
    </lineage>
</organism>
<feature type="compositionally biased region" description="Polar residues" evidence="5">
    <location>
        <begin position="413"/>
        <end position="423"/>
    </location>
</feature>
<dbReference type="InterPro" id="IPR046955">
    <property type="entry name" value="PHR1-like"/>
</dbReference>
<keyword evidence="2" id="KW-0238">DNA-binding</keyword>
<feature type="domain" description="HTH myb-type" evidence="6">
    <location>
        <begin position="245"/>
        <end position="305"/>
    </location>
</feature>
<protein>
    <submittedName>
        <fullName evidence="7">Protein PHOSPHATE STARVATION RESPONSE 2</fullName>
    </submittedName>
</protein>
<gene>
    <name evidence="7" type="ORF">Cni_G08882</name>
</gene>
<evidence type="ECO:0000256" key="2">
    <source>
        <dbReference type="ARBA" id="ARBA00023125"/>
    </source>
</evidence>
<dbReference type="InterPro" id="IPR025756">
    <property type="entry name" value="Myb_CC_LHEQLE"/>
</dbReference>
<dbReference type="PROSITE" id="PS51294">
    <property type="entry name" value="HTH_MYB"/>
    <property type="match status" value="1"/>
</dbReference>
<dbReference type="Gene3D" id="1.10.10.60">
    <property type="entry name" value="Homeodomain-like"/>
    <property type="match status" value="1"/>
</dbReference>
<reference evidence="7 8" key="1">
    <citation type="submission" date="2023-10" db="EMBL/GenBank/DDBJ databases">
        <title>Chromosome-scale genome assembly provides insights into flower coloration mechanisms of Canna indica.</title>
        <authorList>
            <person name="Li C."/>
        </authorList>
    </citation>
    <scope>NUCLEOTIDE SEQUENCE [LARGE SCALE GENOMIC DNA]</scope>
    <source>
        <tissue evidence="7">Flower</tissue>
    </source>
</reference>
<name>A0AAQ3K2Y9_9LILI</name>
<evidence type="ECO:0000313" key="7">
    <source>
        <dbReference type="EMBL" id="WOL00169.1"/>
    </source>
</evidence>
<proteinExistence type="predicted"/>
<dbReference type="PANTHER" id="PTHR31499">
    <property type="entry name" value="MYB FAMILY TRANSCRIPTION FACTOR PHL11"/>
    <property type="match status" value="1"/>
</dbReference>
<evidence type="ECO:0000256" key="1">
    <source>
        <dbReference type="ARBA" id="ARBA00023015"/>
    </source>
</evidence>
<evidence type="ECO:0000313" key="8">
    <source>
        <dbReference type="Proteomes" id="UP001327560"/>
    </source>
</evidence>
<dbReference type="GO" id="GO:0003700">
    <property type="term" value="F:DNA-binding transcription factor activity"/>
    <property type="evidence" value="ECO:0007669"/>
    <property type="project" value="InterPro"/>
</dbReference>
<evidence type="ECO:0000256" key="4">
    <source>
        <dbReference type="ARBA" id="ARBA00023242"/>
    </source>
</evidence>
<dbReference type="EMBL" id="CP136892">
    <property type="protein sequence ID" value="WOL00169.1"/>
    <property type="molecule type" value="Genomic_DNA"/>
</dbReference>
<dbReference type="Pfam" id="PF14379">
    <property type="entry name" value="Myb_CC_LHEQLE"/>
    <property type="match status" value="1"/>
</dbReference>
<feature type="compositionally biased region" description="Basic and acidic residues" evidence="5">
    <location>
        <begin position="457"/>
        <end position="469"/>
    </location>
</feature>
<evidence type="ECO:0000259" key="6">
    <source>
        <dbReference type="PROSITE" id="PS51294"/>
    </source>
</evidence>
<sequence length="469" mass="52375">MEVRAPMPIQKLNVNGTCSSGSSELMSSSLPVLPTSLEKKFIKLPESQQILMGKETRNNALVPHHTPFVFDSEIVETSYSTPLRFSSDLDESSLSTHQRHATFSTKSPEVGVSFHSDKLYTGTFQPITTNFPRESPEATWCTDQVHNILDYSDNNVQMNNQAPSSAAIIADDPGKQNEWWAEIMDEDWEEILNETTAVESQPKALYLTSQASPNISVHQPQIQHSISSHSGDLCILPSSSSATTTAAKPRMRWTPELHESFVNAVNQLGGSEKATPKGVLKFMKVEGLTIYHVKSHLQKYRTARYRPEPSEGSSDKKTTLTEEIPSLDLKMSIDLTEALRLQVEVQKKLHEQLEIQRNLQLRIEEQGKYLQMMLEKQCNSSTNKLQVSPTMEEPATVTNDFSKSTDKRELPENSETGNYSGSAKTIEGLRQVGNKQKIPDAEISDEKEATQSGSHPPECKRLRGQDGET</sequence>
<dbReference type="AlphaFoldDB" id="A0AAQ3K2Y9"/>
<feature type="region of interest" description="Disordered" evidence="5">
    <location>
        <begin position="385"/>
        <end position="469"/>
    </location>
</feature>
<dbReference type="PANTHER" id="PTHR31499:SF80">
    <property type="entry name" value="HTH MYB-TYPE DOMAIN-CONTAINING PROTEIN"/>
    <property type="match status" value="1"/>
</dbReference>
<dbReference type="InterPro" id="IPR017930">
    <property type="entry name" value="Myb_dom"/>
</dbReference>
<dbReference type="InterPro" id="IPR001005">
    <property type="entry name" value="SANT/Myb"/>
</dbReference>
<keyword evidence="3" id="KW-0804">Transcription</keyword>
<keyword evidence="1" id="KW-0805">Transcription regulation</keyword>
<keyword evidence="4" id="KW-0539">Nucleus</keyword>
<dbReference type="Proteomes" id="UP001327560">
    <property type="component" value="Chromosome 3"/>
</dbReference>
<dbReference type="SUPFAM" id="SSF46689">
    <property type="entry name" value="Homeodomain-like"/>
    <property type="match status" value="1"/>
</dbReference>
<dbReference type="FunFam" id="1.10.10.60:FF:000002">
    <property type="entry name" value="Myb family transcription factor"/>
    <property type="match status" value="1"/>
</dbReference>
<evidence type="ECO:0000256" key="3">
    <source>
        <dbReference type="ARBA" id="ARBA00023163"/>
    </source>
</evidence>
<accession>A0AAQ3K2Y9</accession>
<dbReference type="GO" id="GO:0003677">
    <property type="term" value="F:DNA binding"/>
    <property type="evidence" value="ECO:0007669"/>
    <property type="project" value="UniProtKB-KW"/>
</dbReference>
<keyword evidence="8" id="KW-1185">Reference proteome</keyword>
<feature type="compositionally biased region" description="Basic and acidic residues" evidence="5">
    <location>
        <begin position="437"/>
        <end position="449"/>
    </location>
</feature>
<dbReference type="InterPro" id="IPR006447">
    <property type="entry name" value="Myb_dom_plants"/>
</dbReference>
<evidence type="ECO:0000256" key="5">
    <source>
        <dbReference type="SAM" id="MobiDB-lite"/>
    </source>
</evidence>
<dbReference type="Pfam" id="PF00249">
    <property type="entry name" value="Myb_DNA-binding"/>
    <property type="match status" value="1"/>
</dbReference>